<dbReference type="Gene3D" id="3.10.450.50">
    <property type="match status" value="1"/>
</dbReference>
<dbReference type="InterPro" id="IPR027843">
    <property type="entry name" value="DUF4440"/>
</dbReference>
<evidence type="ECO:0000256" key="1">
    <source>
        <dbReference type="SAM" id="SignalP"/>
    </source>
</evidence>
<gene>
    <name evidence="3" type="ORF">WJU22_18540</name>
</gene>
<evidence type="ECO:0000313" key="4">
    <source>
        <dbReference type="Proteomes" id="UP001449657"/>
    </source>
</evidence>
<feature type="domain" description="DUF4440" evidence="2">
    <location>
        <begin position="29"/>
        <end position="148"/>
    </location>
</feature>
<proteinExistence type="predicted"/>
<organism evidence="3 4">
    <name type="scientific">Chitinophaga caseinilytica</name>
    <dbReference type="NCBI Taxonomy" id="2267521"/>
    <lineage>
        <taxon>Bacteria</taxon>
        <taxon>Pseudomonadati</taxon>
        <taxon>Bacteroidota</taxon>
        <taxon>Chitinophagia</taxon>
        <taxon>Chitinophagales</taxon>
        <taxon>Chitinophagaceae</taxon>
        <taxon>Chitinophaga</taxon>
    </lineage>
</organism>
<dbReference type="SUPFAM" id="SSF54427">
    <property type="entry name" value="NTF2-like"/>
    <property type="match status" value="1"/>
</dbReference>
<evidence type="ECO:0000313" key="3">
    <source>
        <dbReference type="EMBL" id="WZN44897.1"/>
    </source>
</evidence>
<sequence length="255" mass="28434">MKKICTCFGILLIFTRVSAQSDAVISDLILKKDSLFWKAYNSCDLAAMKTFFSSDLEFYHDKGGLTFGVDKMVKSFGEGPCSPNGDYRLLREAVPGSVKVYALRQADTVYGAIIHGSHYFSIVKNGQTRRDGLAQFTHVWMKKGGWKMTRVLSFDHGPAPFDNGRKVVELTAKQLESCTGTYKGPQTTLVFTAGNNMLIMQTPKNTINLFPQSADVFFMKEADLTFTFTRDADGRPVKLEVHERGGLAETLTPQR</sequence>
<keyword evidence="1" id="KW-0732">Signal</keyword>
<dbReference type="EMBL" id="CP150096">
    <property type="protein sequence ID" value="WZN44897.1"/>
    <property type="molecule type" value="Genomic_DNA"/>
</dbReference>
<name>A0ABZ2YYK7_9BACT</name>
<protein>
    <submittedName>
        <fullName evidence="3">DUF4440 domain-containing protein</fullName>
    </submittedName>
</protein>
<dbReference type="InterPro" id="IPR032710">
    <property type="entry name" value="NTF2-like_dom_sf"/>
</dbReference>
<dbReference type="RefSeq" id="WP_341839657.1">
    <property type="nucleotide sequence ID" value="NZ_CP149792.1"/>
</dbReference>
<keyword evidence="4" id="KW-1185">Reference proteome</keyword>
<dbReference type="Proteomes" id="UP001449657">
    <property type="component" value="Chromosome"/>
</dbReference>
<evidence type="ECO:0000259" key="2">
    <source>
        <dbReference type="Pfam" id="PF14534"/>
    </source>
</evidence>
<reference evidence="3 4" key="1">
    <citation type="submission" date="2024-03" db="EMBL/GenBank/DDBJ databases">
        <title>Chitinophaga caseinilytica sp. nov., a casein hydrolysing bacterium isolated from forest soil.</title>
        <authorList>
            <person name="Lee D.S."/>
            <person name="Han D.M."/>
            <person name="Baek J.H."/>
            <person name="Choi D.G."/>
            <person name="Jeon J.H."/>
            <person name="Jeon C.O."/>
        </authorList>
    </citation>
    <scope>NUCLEOTIDE SEQUENCE [LARGE SCALE GENOMIC DNA]</scope>
    <source>
        <strain evidence="3 4">KACC 19118</strain>
    </source>
</reference>
<accession>A0ABZ2YYK7</accession>
<feature type="signal peptide" evidence="1">
    <location>
        <begin position="1"/>
        <end position="19"/>
    </location>
</feature>
<dbReference type="Pfam" id="PF14534">
    <property type="entry name" value="DUF4440"/>
    <property type="match status" value="1"/>
</dbReference>
<feature type="chain" id="PRO_5045506839" evidence="1">
    <location>
        <begin position="20"/>
        <end position="255"/>
    </location>
</feature>